<evidence type="ECO:0000313" key="2">
    <source>
        <dbReference type="EMBL" id="KAF5378454.1"/>
    </source>
</evidence>
<protein>
    <recommendedName>
        <fullName evidence="4">SSCRP protein</fullName>
    </recommendedName>
</protein>
<keyword evidence="3" id="KW-1185">Reference proteome</keyword>
<dbReference type="AlphaFoldDB" id="A0A8H5H832"/>
<dbReference type="EMBL" id="JAACJP010000019">
    <property type="protein sequence ID" value="KAF5378454.1"/>
    <property type="molecule type" value="Genomic_DNA"/>
</dbReference>
<dbReference type="Proteomes" id="UP000565441">
    <property type="component" value="Unassembled WGS sequence"/>
</dbReference>
<comment type="caution">
    <text evidence="2">The sequence shown here is derived from an EMBL/GenBank/DDBJ whole genome shotgun (WGS) entry which is preliminary data.</text>
</comment>
<evidence type="ECO:0000256" key="1">
    <source>
        <dbReference type="SAM" id="SignalP"/>
    </source>
</evidence>
<accession>A0A8H5H832</accession>
<sequence length="208" mass="21774">MKVASAFASFALMITCRAATITLSVVEAPAPTPSFPRPPVFQSLSPLGTGADGATTYLYEAVASVVYAGAVLTHDTMHTPPTPTYSFLTTFTTDPVTVRATVVEDASRFVYHKDPNPTLTQDFAGDHLSCDFDGKGGGACVHEYWLKDRSSTATTTFTGAVVPFYTLVVDDGKAETTKNGAESGAVPASSALLGAMAAGLMFGLFRVI</sequence>
<reference evidence="2 3" key="1">
    <citation type="journal article" date="2020" name="ISME J.">
        <title>Uncovering the hidden diversity of litter-decomposition mechanisms in mushroom-forming fungi.</title>
        <authorList>
            <person name="Floudas D."/>
            <person name="Bentzer J."/>
            <person name="Ahren D."/>
            <person name="Johansson T."/>
            <person name="Persson P."/>
            <person name="Tunlid A."/>
        </authorList>
    </citation>
    <scope>NUCLEOTIDE SEQUENCE [LARGE SCALE GENOMIC DNA]</scope>
    <source>
        <strain evidence="2 3">CBS 661.87</strain>
    </source>
</reference>
<evidence type="ECO:0008006" key="4">
    <source>
        <dbReference type="Google" id="ProtNLM"/>
    </source>
</evidence>
<feature type="signal peptide" evidence="1">
    <location>
        <begin position="1"/>
        <end position="18"/>
    </location>
</feature>
<dbReference type="OrthoDB" id="2929351at2759"/>
<evidence type="ECO:0000313" key="3">
    <source>
        <dbReference type="Proteomes" id="UP000565441"/>
    </source>
</evidence>
<name>A0A8H5H832_9AGAR</name>
<organism evidence="2 3">
    <name type="scientific">Tricholomella constricta</name>
    <dbReference type="NCBI Taxonomy" id="117010"/>
    <lineage>
        <taxon>Eukaryota</taxon>
        <taxon>Fungi</taxon>
        <taxon>Dikarya</taxon>
        <taxon>Basidiomycota</taxon>
        <taxon>Agaricomycotina</taxon>
        <taxon>Agaricomycetes</taxon>
        <taxon>Agaricomycetidae</taxon>
        <taxon>Agaricales</taxon>
        <taxon>Tricholomatineae</taxon>
        <taxon>Lyophyllaceae</taxon>
        <taxon>Tricholomella</taxon>
    </lineage>
</organism>
<proteinExistence type="predicted"/>
<feature type="chain" id="PRO_5034915298" description="SSCRP protein" evidence="1">
    <location>
        <begin position="19"/>
        <end position="208"/>
    </location>
</feature>
<gene>
    <name evidence="2" type="ORF">D9615_007064</name>
</gene>
<keyword evidence="1" id="KW-0732">Signal</keyword>